<keyword evidence="2" id="KW-0614">Plasmid</keyword>
<evidence type="ECO:0000313" key="2">
    <source>
        <dbReference type="EMBL" id="UFW91538.1"/>
    </source>
</evidence>
<keyword evidence="3" id="KW-1185">Reference proteome</keyword>
<dbReference type="EMBL" id="CP088101">
    <property type="protein sequence ID" value="UFW91538.1"/>
    <property type="molecule type" value="Genomic_DNA"/>
</dbReference>
<geneLocation type="plasmid" evidence="2 3">
    <name>pCC829_1</name>
</geneLocation>
<protein>
    <submittedName>
        <fullName evidence="2">Methyltransferase domain-containing protein</fullName>
    </submittedName>
</protein>
<reference evidence="2" key="1">
    <citation type="submission" date="2021-11" db="EMBL/GenBank/DDBJ databases">
        <title>Australian commercial rhizobial inoculants.</title>
        <authorList>
            <person name="Kohlmeier M.G."/>
            <person name="O'Hara G.W."/>
            <person name="Colombi E."/>
            <person name="Ramsay J.P."/>
            <person name="Terpolilli J."/>
        </authorList>
    </citation>
    <scope>NUCLEOTIDE SEQUENCE</scope>
    <source>
        <strain evidence="2">CC829</strain>
        <plasmid evidence="2">pCC829_1</plasmid>
    </source>
</reference>
<keyword evidence="2" id="KW-0489">Methyltransferase</keyword>
<evidence type="ECO:0000313" key="3">
    <source>
        <dbReference type="Proteomes" id="UP001430990"/>
    </source>
</evidence>
<dbReference type="Gene3D" id="3.40.50.150">
    <property type="entry name" value="Vaccinia Virus protein VP39"/>
    <property type="match status" value="1"/>
</dbReference>
<keyword evidence="2" id="KW-0808">Transferase</keyword>
<evidence type="ECO:0000259" key="1">
    <source>
        <dbReference type="Pfam" id="PF08241"/>
    </source>
</evidence>
<proteinExistence type="predicted"/>
<dbReference type="GO" id="GO:0008168">
    <property type="term" value="F:methyltransferase activity"/>
    <property type="evidence" value="ECO:0007669"/>
    <property type="project" value="UniProtKB-KW"/>
</dbReference>
<sequence length="274" mass="29450">MSQSSSGVPAWQLEGNAPLAYDTHIVDVFLQDYSRRLVEAAAIKPSDRVLDVACGTGVMTRLLANKIGSAGLVVGFDLNAGMLARARASRETAAAIEWRMGNATDMPFADATFDCVICQHGLQFIPHKAAAVSEMHRVLADRGRVVISVWRSIEHCPWQAAIADAVERNIGSEQATQIRSAFSFGDADQLQQIIVAEGFRGVEIRVERETIRHASMAEYVPGYISATPVAAAVAGLDKEAQEKITTDVRDALAAYRVGDGLAAPVEAHVAIGHR</sequence>
<dbReference type="InterPro" id="IPR013216">
    <property type="entry name" value="Methyltransf_11"/>
</dbReference>
<dbReference type="Proteomes" id="UP001430990">
    <property type="component" value="Plasmid pCC829_1"/>
</dbReference>
<dbReference type="PANTHER" id="PTHR43591">
    <property type="entry name" value="METHYLTRANSFERASE"/>
    <property type="match status" value="1"/>
</dbReference>
<dbReference type="InterPro" id="IPR029063">
    <property type="entry name" value="SAM-dependent_MTases_sf"/>
</dbReference>
<dbReference type="CDD" id="cd02440">
    <property type="entry name" value="AdoMet_MTases"/>
    <property type="match status" value="1"/>
</dbReference>
<dbReference type="RefSeq" id="WP_231145570.1">
    <property type="nucleotide sequence ID" value="NZ_CP088101.1"/>
</dbReference>
<dbReference type="GO" id="GO:0032259">
    <property type="term" value="P:methylation"/>
    <property type="evidence" value="ECO:0007669"/>
    <property type="project" value="UniProtKB-KW"/>
</dbReference>
<organism evidence="2 3">
    <name type="scientific">Bradyrhizobium barranii</name>
    <dbReference type="NCBI Taxonomy" id="2992140"/>
    <lineage>
        <taxon>Bacteria</taxon>
        <taxon>Pseudomonadati</taxon>
        <taxon>Pseudomonadota</taxon>
        <taxon>Alphaproteobacteria</taxon>
        <taxon>Hyphomicrobiales</taxon>
        <taxon>Nitrobacteraceae</taxon>
        <taxon>Bradyrhizobium</taxon>
    </lineage>
</organism>
<dbReference type="SUPFAM" id="SSF53335">
    <property type="entry name" value="S-adenosyl-L-methionine-dependent methyltransferases"/>
    <property type="match status" value="1"/>
</dbReference>
<dbReference type="PANTHER" id="PTHR43591:SF24">
    <property type="entry name" value="2-METHOXY-6-POLYPRENYL-1,4-BENZOQUINOL METHYLASE, MITOCHONDRIAL"/>
    <property type="match status" value="1"/>
</dbReference>
<name>A0ABY3R102_9BRAD</name>
<accession>A0ABY3R102</accession>
<dbReference type="Pfam" id="PF08241">
    <property type="entry name" value="Methyltransf_11"/>
    <property type="match status" value="1"/>
</dbReference>
<feature type="domain" description="Methyltransferase type 11" evidence="1">
    <location>
        <begin position="50"/>
        <end position="147"/>
    </location>
</feature>
<gene>
    <name evidence="2" type="ORF">BjapCC829_46905</name>
</gene>